<sequence>MTTLTLTTMTTGCDHIDDDDKLTERFVLSGQVRSVIIINESGLYSLILSSKLPQAKAFKRWVTSEVLPQIRQMGGYNGQGHCTSDALYVWSTMSVINKGGFAS</sequence>
<evidence type="ECO:0000259" key="1">
    <source>
        <dbReference type="PROSITE" id="PS51750"/>
    </source>
</evidence>
<evidence type="ECO:0000313" key="3">
    <source>
        <dbReference type="Proteomes" id="UP000806522"/>
    </source>
</evidence>
<comment type="caution">
    <text evidence="2">The sequence shown here is derived from an EMBL/GenBank/DDBJ whole genome shotgun (WGS) entry which is preliminary data.</text>
</comment>
<dbReference type="InterPro" id="IPR003497">
    <property type="entry name" value="BRO_N_domain"/>
</dbReference>
<evidence type="ECO:0000313" key="2">
    <source>
        <dbReference type="EMBL" id="MBE6271565.1"/>
    </source>
</evidence>
<organism evidence="2 3">
    <name type="scientific">Xylanibacter ruminicola</name>
    <name type="common">Prevotella ruminicola</name>
    <dbReference type="NCBI Taxonomy" id="839"/>
    <lineage>
        <taxon>Bacteria</taxon>
        <taxon>Pseudomonadati</taxon>
        <taxon>Bacteroidota</taxon>
        <taxon>Bacteroidia</taxon>
        <taxon>Bacteroidales</taxon>
        <taxon>Prevotellaceae</taxon>
        <taxon>Xylanibacter</taxon>
    </lineage>
</organism>
<dbReference type="PANTHER" id="PTHR36180">
    <property type="entry name" value="DNA-BINDING PROTEIN-RELATED-RELATED"/>
    <property type="match status" value="1"/>
</dbReference>
<dbReference type="Pfam" id="PF02498">
    <property type="entry name" value="Bro-N"/>
    <property type="match status" value="1"/>
</dbReference>
<dbReference type="EMBL" id="SUYC01000014">
    <property type="protein sequence ID" value="MBE6271565.1"/>
    <property type="molecule type" value="Genomic_DNA"/>
</dbReference>
<dbReference type="Proteomes" id="UP000806522">
    <property type="component" value="Unassembled WGS sequence"/>
</dbReference>
<feature type="domain" description="Bro-N" evidence="1">
    <location>
        <begin position="1"/>
        <end position="74"/>
    </location>
</feature>
<name>A0A9D5SCA4_XYLRU</name>
<proteinExistence type="predicted"/>
<reference evidence="2" key="1">
    <citation type="submission" date="2019-04" db="EMBL/GenBank/DDBJ databases">
        <title>Evolution of Biomass-Degrading Anaerobic Consortia Revealed by Metagenomics.</title>
        <authorList>
            <person name="Peng X."/>
        </authorList>
    </citation>
    <scope>NUCLEOTIDE SEQUENCE</scope>
    <source>
        <strain evidence="2">SIG140</strain>
    </source>
</reference>
<dbReference type="AlphaFoldDB" id="A0A9D5SCA4"/>
<dbReference type="PROSITE" id="PS51750">
    <property type="entry name" value="BRO_N"/>
    <property type="match status" value="1"/>
</dbReference>
<accession>A0A9D5SCA4</accession>
<dbReference type="SMART" id="SM01040">
    <property type="entry name" value="Bro-N"/>
    <property type="match status" value="1"/>
</dbReference>
<protein>
    <recommendedName>
        <fullName evidence="1">Bro-N domain-containing protein</fullName>
    </recommendedName>
</protein>
<gene>
    <name evidence="2" type="ORF">E7101_11545</name>
</gene>
<dbReference type="PANTHER" id="PTHR36180:SF2">
    <property type="entry name" value="BRO FAMILY PROTEIN"/>
    <property type="match status" value="1"/>
</dbReference>